<dbReference type="PANTHER" id="PTHR42983:SF1">
    <property type="entry name" value="IRON-MOLYBDENUM PROTEIN"/>
    <property type="match status" value="1"/>
</dbReference>
<reference evidence="2 3" key="1">
    <citation type="submission" date="2018-07" db="EMBL/GenBank/DDBJ databases">
        <title>Freshwater and sediment microbial communities from various areas in North America, analyzing microbe dynamics in response to fracking.</title>
        <authorList>
            <person name="Lamendella R."/>
        </authorList>
    </citation>
    <scope>NUCLEOTIDE SEQUENCE [LARGE SCALE GENOMIC DNA]</scope>
    <source>
        <strain evidence="2 3">160A</strain>
    </source>
</reference>
<evidence type="ECO:0000259" key="1">
    <source>
        <dbReference type="Pfam" id="PF02579"/>
    </source>
</evidence>
<dbReference type="EMBL" id="QPIZ01000002">
    <property type="protein sequence ID" value="RCW38974.1"/>
    <property type="molecule type" value="Genomic_DNA"/>
</dbReference>
<dbReference type="AlphaFoldDB" id="A0A2T0XIM0"/>
<dbReference type="Pfam" id="PF02579">
    <property type="entry name" value="Nitro_FeMo-Co"/>
    <property type="match status" value="1"/>
</dbReference>
<dbReference type="InterPro" id="IPR036105">
    <property type="entry name" value="DiNase_FeMo-co_biosyn_sf"/>
</dbReference>
<dbReference type="PANTHER" id="PTHR42983">
    <property type="entry name" value="DINITROGENASE IRON-MOLYBDENUM COFACTOR PROTEIN-RELATED"/>
    <property type="match status" value="1"/>
</dbReference>
<dbReference type="Gene3D" id="3.30.420.130">
    <property type="entry name" value="Dinitrogenase iron-molybdenum cofactor biosynthesis domain"/>
    <property type="match status" value="1"/>
</dbReference>
<dbReference type="SUPFAM" id="SSF53146">
    <property type="entry name" value="Nitrogenase accessory factor-like"/>
    <property type="match status" value="1"/>
</dbReference>
<keyword evidence="3" id="KW-1185">Reference proteome</keyword>
<evidence type="ECO:0000313" key="2">
    <source>
        <dbReference type="EMBL" id="RCW38974.1"/>
    </source>
</evidence>
<organism evidence="2 3">
    <name type="scientific">Marinilabilia salmonicolor</name>
    <dbReference type="NCBI Taxonomy" id="989"/>
    <lineage>
        <taxon>Bacteria</taxon>
        <taxon>Pseudomonadati</taxon>
        <taxon>Bacteroidota</taxon>
        <taxon>Bacteroidia</taxon>
        <taxon>Marinilabiliales</taxon>
        <taxon>Marinilabiliaceae</taxon>
        <taxon>Marinilabilia</taxon>
    </lineage>
</organism>
<name>A0A2T0XIM0_9BACT</name>
<protein>
    <submittedName>
        <fullName evidence="2">Putative Fe-Mo cluster-binding NifX family protein</fullName>
    </submittedName>
</protein>
<evidence type="ECO:0000313" key="3">
    <source>
        <dbReference type="Proteomes" id="UP000252733"/>
    </source>
</evidence>
<accession>A0A2T0XIM0</accession>
<dbReference type="STRING" id="1168289.GCA_000259075_02441"/>
<dbReference type="InterPro" id="IPR003731">
    <property type="entry name" value="Di-Nase_FeMo-co_biosynth"/>
</dbReference>
<feature type="domain" description="Dinitrogenase iron-molybdenum cofactor biosynthesis" evidence="1">
    <location>
        <begin position="15"/>
        <end position="103"/>
    </location>
</feature>
<proteinExistence type="predicted"/>
<dbReference type="RefSeq" id="WP_106153292.1">
    <property type="nucleotide sequence ID" value="NZ_PVTS01000009.1"/>
</dbReference>
<gene>
    <name evidence="2" type="ORF">DFO77_102128</name>
</gene>
<comment type="caution">
    <text evidence="2">The sequence shown here is derived from an EMBL/GenBank/DDBJ whole genome shotgun (WGS) entry which is preliminary data.</text>
</comment>
<sequence>MKTLITSTGGSLDASFDKRYGRAAWFCILDEQTGKTEFFENENVNATGGAGTKAAEKTVELGAGKVISGDFGPKAKDLLEKFNVQMVIIEEDDLTIKDIVERIKG</sequence>
<dbReference type="Proteomes" id="UP000252733">
    <property type="component" value="Unassembled WGS sequence"/>
</dbReference>
<dbReference type="OrthoDB" id="9807451at2"/>